<organism evidence="1">
    <name type="scientific">Campylobacter jejuni</name>
    <dbReference type="NCBI Taxonomy" id="197"/>
    <lineage>
        <taxon>Bacteria</taxon>
        <taxon>Pseudomonadati</taxon>
        <taxon>Campylobacterota</taxon>
        <taxon>Epsilonproteobacteria</taxon>
        <taxon>Campylobacterales</taxon>
        <taxon>Campylobacteraceae</taxon>
        <taxon>Campylobacter</taxon>
    </lineage>
</organism>
<evidence type="ECO:0000313" key="1">
    <source>
        <dbReference type="EMBL" id="EAK3904402.1"/>
    </source>
</evidence>
<name>A0A5T0UJU4_CAMJU</name>
<dbReference type="AlphaFoldDB" id="A0A5T0UJU4"/>
<feature type="non-terminal residue" evidence="1">
    <location>
        <position position="84"/>
    </location>
</feature>
<accession>A0A5T0UJU4</accession>
<comment type="caution">
    <text evidence="1">The sequence shown here is derived from an EMBL/GenBank/DDBJ whole genome shotgun (WGS) entry which is preliminary data.</text>
</comment>
<proteinExistence type="predicted"/>
<sequence length="84" mass="9784">MYRIIAYNEPTDKVGYIIHDPRIDRRVSAGKLTLKEGEIDDLTLKVNQKSNLFNNVRPMHTHVEVYDGNELIFRGRALKPTRTM</sequence>
<protein>
    <submittedName>
        <fullName evidence="1">Peptidase M23</fullName>
    </submittedName>
</protein>
<reference evidence="1" key="1">
    <citation type="submission" date="2018-06" db="EMBL/GenBank/DDBJ databases">
        <authorList>
            <consortium name="PulseNet: The National Subtyping Network for Foodborne Disease Surveillance"/>
            <person name="Tarr C.L."/>
            <person name="Trees E."/>
            <person name="Katz L.S."/>
            <person name="Carleton-Romer H.A."/>
            <person name="Stroika S."/>
            <person name="Kucerova Z."/>
            <person name="Roache K.F."/>
            <person name="Sabol A.L."/>
            <person name="Besser J."/>
            <person name="Gerner-Smidt P."/>
        </authorList>
    </citation>
    <scope>NUCLEOTIDE SEQUENCE</scope>
    <source>
        <strain evidence="1">PNUSAC003301</strain>
    </source>
</reference>
<dbReference type="EMBL" id="AACFVE010000306">
    <property type="protein sequence ID" value="EAK3904402.1"/>
    <property type="molecule type" value="Genomic_DNA"/>
</dbReference>
<gene>
    <name evidence="1" type="ORF">CW563_10020</name>
</gene>